<accession>A0A8E0VK11</accession>
<dbReference type="InterPro" id="IPR000904">
    <property type="entry name" value="Sec7_dom"/>
</dbReference>
<dbReference type="GO" id="GO:0032012">
    <property type="term" value="P:regulation of ARF protein signal transduction"/>
    <property type="evidence" value="ECO:0007669"/>
    <property type="project" value="InterPro"/>
</dbReference>
<keyword evidence="1" id="KW-1133">Transmembrane helix</keyword>
<evidence type="ECO:0000313" key="3">
    <source>
        <dbReference type="EMBL" id="KAA0192609.1"/>
    </source>
</evidence>
<dbReference type="Proteomes" id="UP000728185">
    <property type="component" value="Unassembled WGS sequence"/>
</dbReference>
<feature type="domain" description="SEC7" evidence="2">
    <location>
        <begin position="37"/>
        <end position="89"/>
    </location>
</feature>
<dbReference type="OrthoDB" id="430364at2759"/>
<evidence type="ECO:0000313" key="4">
    <source>
        <dbReference type="Proteomes" id="UP000728185"/>
    </source>
</evidence>
<dbReference type="InterPro" id="IPR035999">
    <property type="entry name" value="Sec7_dom_sf"/>
</dbReference>
<keyword evidence="1" id="KW-0812">Transmembrane</keyword>
<dbReference type="Pfam" id="PF01369">
    <property type="entry name" value="Sec7"/>
    <property type="match status" value="1"/>
</dbReference>
<protein>
    <submittedName>
        <fullName evidence="3">Cytohesin-3</fullName>
    </submittedName>
</protein>
<feature type="transmembrane region" description="Helical" evidence="1">
    <location>
        <begin position="12"/>
        <end position="28"/>
    </location>
</feature>
<dbReference type="SUPFAM" id="SSF48425">
    <property type="entry name" value="Sec7 domain"/>
    <property type="match status" value="1"/>
</dbReference>
<sequence length="90" mass="10394">MISLTKSKTWGFLWTGTSAVILFIEVFSDDPHMRRRIIGCKEFNADTKQGLEYLFENKVVERTPEAVARFFIEEKDRLSKFAVGTFLGEV</sequence>
<evidence type="ECO:0000259" key="2">
    <source>
        <dbReference type="Pfam" id="PF01369"/>
    </source>
</evidence>
<evidence type="ECO:0000256" key="1">
    <source>
        <dbReference type="SAM" id="Phobius"/>
    </source>
</evidence>
<dbReference type="AlphaFoldDB" id="A0A8E0VK11"/>
<gene>
    <name evidence="3" type="ORF">FBUS_11526</name>
</gene>
<reference evidence="3" key="1">
    <citation type="submission" date="2019-05" db="EMBL/GenBank/DDBJ databases">
        <title>Annotation for the trematode Fasciolopsis buski.</title>
        <authorList>
            <person name="Choi Y.-J."/>
        </authorList>
    </citation>
    <scope>NUCLEOTIDE SEQUENCE</scope>
    <source>
        <strain evidence="3">HT</strain>
        <tissue evidence="3">Whole worm</tissue>
    </source>
</reference>
<dbReference type="Gene3D" id="1.10.220.20">
    <property type="match status" value="1"/>
</dbReference>
<dbReference type="GO" id="GO:0005085">
    <property type="term" value="F:guanyl-nucleotide exchange factor activity"/>
    <property type="evidence" value="ECO:0007669"/>
    <property type="project" value="InterPro"/>
</dbReference>
<organism evidence="3 4">
    <name type="scientific">Fasciolopsis buskii</name>
    <dbReference type="NCBI Taxonomy" id="27845"/>
    <lineage>
        <taxon>Eukaryota</taxon>
        <taxon>Metazoa</taxon>
        <taxon>Spiralia</taxon>
        <taxon>Lophotrochozoa</taxon>
        <taxon>Platyhelminthes</taxon>
        <taxon>Trematoda</taxon>
        <taxon>Digenea</taxon>
        <taxon>Plagiorchiida</taxon>
        <taxon>Echinostomata</taxon>
        <taxon>Echinostomatoidea</taxon>
        <taxon>Fasciolidae</taxon>
        <taxon>Fasciolopsis</taxon>
    </lineage>
</organism>
<keyword evidence="1" id="KW-0472">Membrane</keyword>
<comment type="caution">
    <text evidence="3">The sequence shown here is derived from an EMBL/GenBank/DDBJ whole genome shotgun (WGS) entry which is preliminary data.</text>
</comment>
<dbReference type="EMBL" id="LUCM01005574">
    <property type="protein sequence ID" value="KAA0192609.1"/>
    <property type="molecule type" value="Genomic_DNA"/>
</dbReference>
<keyword evidence="4" id="KW-1185">Reference proteome</keyword>
<proteinExistence type="predicted"/>
<name>A0A8E0VK11_9TREM</name>